<evidence type="ECO:0000256" key="2">
    <source>
        <dbReference type="ARBA" id="ARBA00022529"/>
    </source>
</evidence>
<dbReference type="InterPro" id="IPR037146">
    <property type="entry name" value="Colicin/pyocin_DNase_dom_sf"/>
</dbReference>
<keyword evidence="5" id="KW-0378">Hydrolase</keyword>
<dbReference type="AlphaFoldDB" id="A0A0J6GAL4"/>
<keyword evidence="4" id="KW-0255">Endonuclease</keyword>
<dbReference type="EMBL" id="FNUD01000002">
    <property type="protein sequence ID" value="SEE65294.1"/>
    <property type="molecule type" value="Genomic_DNA"/>
</dbReference>
<comment type="similarity">
    <text evidence="1">Belongs to the colicin/pyosin nuclease family.</text>
</comment>
<dbReference type="PRINTS" id="PR01300">
    <property type="entry name" value="PYOCINKILLER"/>
</dbReference>
<name>A0A0J6GAL4_PSEDM</name>
<reference evidence="9" key="1">
    <citation type="submission" date="2016-10" db="EMBL/GenBank/DDBJ databases">
        <authorList>
            <person name="Varghese N."/>
            <person name="Submissions S."/>
        </authorList>
    </citation>
    <scope>NUCLEOTIDE SEQUENCE [LARGE SCALE GENOMIC DNA]</scope>
    <source>
        <strain evidence="9">LMG 25555</strain>
    </source>
</reference>
<keyword evidence="10" id="KW-1185">Reference proteome</keyword>
<dbReference type="OrthoDB" id="2067488at2"/>
<evidence type="ECO:0000256" key="5">
    <source>
        <dbReference type="ARBA" id="ARBA00022801"/>
    </source>
</evidence>
<dbReference type="Proteomes" id="UP000183613">
    <property type="component" value="Unassembled WGS sequence"/>
</dbReference>
<keyword evidence="6" id="KW-0044">Antibiotic</keyword>
<evidence type="ECO:0000256" key="1">
    <source>
        <dbReference type="ARBA" id="ARBA00006811"/>
    </source>
</evidence>
<dbReference type="GO" id="GO:0031640">
    <property type="term" value="P:killing of cells of another organism"/>
    <property type="evidence" value="ECO:0007669"/>
    <property type="project" value="UniProtKB-KW"/>
</dbReference>
<dbReference type="RefSeq" id="WP_048359223.1">
    <property type="nucleotide sequence ID" value="NZ_FNUD01000002.1"/>
</dbReference>
<dbReference type="SUPFAM" id="SSF69369">
    <property type="entry name" value="Cloacin translocation domain"/>
    <property type="match status" value="1"/>
</dbReference>
<sequence>MPNEVNKYLGPHRIIGPGSYELAPYPIVGKWESEIKFGGGYNTWGLNEGARRGEGGPSNIREVAKPNVVAEFMNEQIHNQAAIDHDYGARFNSLLADIARELQEKKLLASGAQALGAAESAVTDQHVTLELIESKRQQYIALAPEIYGLYGQSPYFLMTLLSSNKINDFFNSHNGNNPREVLMALFAQFDHVYQSAMELKALSLSTTFLSGKLADLALQVEHVQGTANDAVVYQRMDIITREQDIHAQQLPEFLHIEFATAAGSVKGMTASEALNHFTQTLEGMAASKIAEINPVYAPPPLSRGGITFHYPAENPKIKAPLSKPELEALNELVSLQTHTQLGVKWLSYHDALLKTESARYLTLTGNVFGSLAERAKQAEHTIRIANTFRAPGASSATSPLFMTSAGTVAVIDAAAVTLQAAIRSAVAALGSLAAGTASGLLVGVSALVYSPKLANGELPERYAFSMPLSDLAPALGQDLSAVAAASGTVDLPVRISSKTAADGQSEVFVAKTDGVTVPSKVRVVVATFSPEQNVYSVTTDDVPARTLTWTPIVHPGNSSTTSPAEQPAPTVYTGATVTPVVGRIDAFPGLAEAGFDDFITVFPAGSGLPPLYVMFRDPREDAGVATGMGQPVTGIWLGAAAQGEGAPVPSQIADQLRGKEFRNFRAFREAFWRAVANDPELAKQFKRQNLSAIFNGKSPFVSTSERAGAAVKFELHHKVYVSRGGAVYDLENITVVTPKRHKEIHRAEE</sequence>
<proteinExistence type="inferred from homology"/>
<dbReference type="InterPro" id="IPR003060">
    <property type="entry name" value="Pyocin_killer"/>
</dbReference>
<dbReference type="Pfam" id="PF06958">
    <property type="entry name" value="Pyocin_S"/>
    <property type="match status" value="1"/>
</dbReference>
<dbReference type="Gene3D" id="3.90.540.10">
    <property type="entry name" value="Colicin/pyocin, DNase domain"/>
    <property type="match status" value="1"/>
</dbReference>
<dbReference type="GO" id="GO:0016787">
    <property type="term" value="F:hydrolase activity"/>
    <property type="evidence" value="ECO:0007669"/>
    <property type="project" value="UniProtKB-KW"/>
</dbReference>
<protein>
    <submittedName>
        <fullName evidence="9">DNase/tRNase domain of colicin-like bacteriocin</fullName>
    </submittedName>
</protein>
<comment type="caution">
    <text evidence="9">The sequence shown here is derived from an EMBL/GenBank/DDBJ whole genome shotgun (WGS) entry which is preliminary data.</text>
</comment>
<dbReference type="PATRIC" id="fig|882211.3.peg.1444"/>
<dbReference type="InterPro" id="IPR003615">
    <property type="entry name" value="HNH_nuc"/>
</dbReference>
<dbReference type="GO" id="GO:0005102">
    <property type="term" value="F:signaling receptor binding"/>
    <property type="evidence" value="ECO:0007669"/>
    <property type="project" value="InterPro"/>
</dbReference>
<dbReference type="SUPFAM" id="SSF54060">
    <property type="entry name" value="His-Me finger endonucleases"/>
    <property type="match status" value="1"/>
</dbReference>
<organism evidence="9 10">
    <name type="scientific">Pseudomonas deceptionensis</name>
    <dbReference type="NCBI Taxonomy" id="882211"/>
    <lineage>
        <taxon>Bacteria</taxon>
        <taxon>Pseudomonadati</taxon>
        <taxon>Pseudomonadota</taxon>
        <taxon>Gammaproteobacteria</taxon>
        <taxon>Pseudomonadales</taxon>
        <taxon>Pseudomonadaceae</taxon>
        <taxon>Pseudomonas</taxon>
    </lineage>
</organism>
<keyword evidence="7" id="KW-0078">Bacteriocin</keyword>
<keyword evidence="2" id="KW-0929">Antimicrobial</keyword>
<dbReference type="InterPro" id="IPR016128">
    <property type="entry name" value="Pyosin/cloacin_T_dom"/>
</dbReference>
<keyword evidence="3" id="KW-0540">Nuclease</keyword>
<feature type="domain" description="Pyosin/cloacin translocation" evidence="8">
    <location>
        <begin position="481"/>
        <end position="614"/>
    </location>
</feature>
<accession>A0A0J6GAL4</accession>
<evidence type="ECO:0000313" key="10">
    <source>
        <dbReference type="Proteomes" id="UP000183613"/>
    </source>
</evidence>
<evidence type="ECO:0000256" key="6">
    <source>
        <dbReference type="ARBA" id="ARBA00023022"/>
    </source>
</evidence>
<dbReference type="GO" id="GO:0019835">
    <property type="term" value="P:cytolysis"/>
    <property type="evidence" value="ECO:0007669"/>
    <property type="project" value="InterPro"/>
</dbReference>
<evidence type="ECO:0000256" key="3">
    <source>
        <dbReference type="ARBA" id="ARBA00022722"/>
    </source>
</evidence>
<dbReference type="Pfam" id="PF21431">
    <property type="entry name" value="Col-Pyo_DNase"/>
    <property type="match status" value="1"/>
</dbReference>
<evidence type="ECO:0000256" key="4">
    <source>
        <dbReference type="ARBA" id="ARBA00022759"/>
    </source>
</evidence>
<dbReference type="GO" id="GO:0042742">
    <property type="term" value="P:defense response to bacterium"/>
    <property type="evidence" value="ECO:0007669"/>
    <property type="project" value="UniProtKB-KW"/>
</dbReference>
<gene>
    <name evidence="9" type="ORF">SAMN04489800_1614</name>
</gene>
<evidence type="ECO:0000259" key="8">
    <source>
        <dbReference type="Pfam" id="PF06958"/>
    </source>
</evidence>
<dbReference type="InterPro" id="IPR036302">
    <property type="entry name" value="Pyosin/cloacin_T_dom_sf"/>
</dbReference>
<evidence type="ECO:0000256" key="7">
    <source>
        <dbReference type="ARBA" id="ARBA00023048"/>
    </source>
</evidence>
<evidence type="ECO:0000313" key="9">
    <source>
        <dbReference type="EMBL" id="SEE65294.1"/>
    </source>
</evidence>
<dbReference type="CDD" id="cd00085">
    <property type="entry name" value="HNHc"/>
    <property type="match status" value="1"/>
</dbReference>
<dbReference type="GO" id="GO:0004519">
    <property type="term" value="F:endonuclease activity"/>
    <property type="evidence" value="ECO:0007669"/>
    <property type="project" value="UniProtKB-KW"/>
</dbReference>
<dbReference type="InterPro" id="IPR044925">
    <property type="entry name" value="His-Me_finger_sf"/>
</dbReference>